<feature type="region of interest" description="Disordered" evidence="1">
    <location>
        <begin position="86"/>
        <end position="123"/>
    </location>
</feature>
<protein>
    <submittedName>
        <fullName evidence="2">Uncharacterized protein</fullName>
    </submittedName>
</protein>
<dbReference type="Proteomes" id="UP000681340">
    <property type="component" value="Unassembled WGS sequence"/>
</dbReference>
<dbReference type="EMBL" id="BOQL01000066">
    <property type="protein sequence ID" value="GIM77272.1"/>
    <property type="molecule type" value="Genomic_DNA"/>
</dbReference>
<comment type="caution">
    <text evidence="2">The sequence shown here is derived from an EMBL/GenBank/DDBJ whole genome shotgun (WGS) entry which is preliminary data.</text>
</comment>
<accession>A0A919SRM8</accession>
<evidence type="ECO:0000256" key="1">
    <source>
        <dbReference type="SAM" id="MobiDB-lite"/>
    </source>
</evidence>
<gene>
    <name evidence="2" type="ORF">Aau02nite_75110</name>
</gene>
<dbReference type="AlphaFoldDB" id="A0A919SRM8"/>
<reference evidence="2" key="1">
    <citation type="submission" date="2021-03" db="EMBL/GenBank/DDBJ databases">
        <title>Whole genome shotgun sequence of Actinoplanes auranticolor NBRC 12245.</title>
        <authorList>
            <person name="Komaki H."/>
            <person name="Tamura T."/>
        </authorList>
    </citation>
    <scope>NUCLEOTIDE SEQUENCE</scope>
    <source>
        <strain evidence="2">NBRC 12245</strain>
    </source>
</reference>
<keyword evidence="3" id="KW-1185">Reference proteome</keyword>
<dbReference type="RefSeq" id="WP_212993335.1">
    <property type="nucleotide sequence ID" value="NZ_BAABEA010000047.1"/>
</dbReference>
<organism evidence="2 3">
    <name type="scientific">Actinoplanes auranticolor</name>
    <dbReference type="NCBI Taxonomy" id="47988"/>
    <lineage>
        <taxon>Bacteria</taxon>
        <taxon>Bacillati</taxon>
        <taxon>Actinomycetota</taxon>
        <taxon>Actinomycetes</taxon>
        <taxon>Micromonosporales</taxon>
        <taxon>Micromonosporaceae</taxon>
        <taxon>Actinoplanes</taxon>
    </lineage>
</organism>
<name>A0A919SRM8_9ACTN</name>
<sequence>MAVTRERSRPITVGGTAYRWTVRRRAAYHQGDSWTLLPFVVEQATGNGALLMVTLPERSVPADRPGSSSTVAESVDRALTAGWRPDWRGPAFRSRPKTSRWGAELRGGRPVHPVRHAGPRRDT</sequence>
<proteinExistence type="predicted"/>
<evidence type="ECO:0000313" key="2">
    <source>
        <dbReference type="EMBL" id="GIM77272.1"/>
    </source>
</evidence>
<evidence type="ECO:0000313" key="3">
    <source>
        <dbReference type="Proteomes" id="UP000681340"/>
    </source>
</evidence>
<feature type="compositionally biased region" description="Basic residues" evidence="1">
    <location>
        <begin position="112"/>
        <end position="123"/>
    </location>
</feature>